<proteinExistence type="predicted"/>
<dbReference type="Pfam" id="PF07963">
    <property type="entry name" value="N_methyl"/>
    <property type="match status" value="1"/>
</dbReference>
<sequence>MNSNRLHQSGFALLESLIAMVIIAIVALGTAFALSKILQVQRQSSAQQIAVNQLREKLQTGVCDQAPSPLGKPLANVSVACEDPTIIKMDGDISVSIPQLTVTDDAFGGEMTVGGN</sequence>
<dbReference type="NCBIfam" id="TIGR02532">
    <property type="entry name" value="IV_pilin_GFxxxE"/>
    <property type="match status" value="1"/>
</dbReference>
<dbReference type="EMBL" id="OANT01000003">
    <property type="protein sequence ID" value="SNX44562.1"/>
    <property type="molecule type" value="Genomic_DNA"/>
</dbReference>
<feature type="transmembrane region" description="Helical" evidence="1">
    <location>
        <begin position="12"/>
        <end position="34"/>
    </location>
</feature>
<keyword evidence="3" id="KW-1185">Reference proteome</keyword>
<gene>
    <name evidence="2" type="ORF">SAMN05421731_103300</name>
</gene>
<evidence type="ECO:0000313" key="3">
    <source>
        <dbReference type="Proteomes" id="UP000219042"/>
    </source>
</evidence>
<dbReference type="Proteomes" id="UP000219042">
    <property type="component" value="Unassembled WGS sequence"/>
</dbReference>
<accession>A0A240E7G1</accession>
<dbReference type="RefSeq" id="WP_171294008.1">
    <property type="nucleotide sequence ID" value="NZ_BAABHT010000001.1"/>
</dbReference>
<keyword evidence="1" id="KW-0812">Transmembrane</keyword>
<evidence type="ECO:0000256" key="1">
    <source>
        <dbReference type="SAM" id="Phobius"/>
    </source>
</evidence>
<protein>
    <submittedName>
        <fullName evidence="2">Prepilin-type N-terminal cleavage/methylation domain-containing protein</fullName>
    </submittedName>
</protein>
<reference evidence="3" key="1">
    <citation type="submission" date="2016-09" db="EMBL/GenBank/DDBJ databases">
        <authorList>
            <person name="Varghese N."/>
            <person name="Submissions S."/>
        </authorList>
    </citation>
    <scope>NUCLEOTIDE SEQUENCE [LARGE SCALE GENOMIC DNA]</scope>
    <source>
        <strain evidence="3">ANC 4466</strain>
    </source>
</reference>
<dbReference type="AlphaFoldDB" id="A0A240E7G1"/>
<evidence type="ECO:0000313" key="2">
    <source>
        <dbReference type="EMBL" id="SNX44562.1"/>
    </source>
</evidence>
<keyword evidence="1" id="KW-1133">Transmembrane helix</keyword>
<keyword evidence="1" id="KW-0472">Membrane</keyword>
<organism evidence="2 3">
    <name type="scientific">Acinetobacter puyangensis</name>
    <dbReference type="NCBI Taxonomy" id="1096779"/>
    <lineage>
        <taxon>Bacteria</taxon>
        <taxon>Pseudomonadati</taxon>
        <taxon>Pseudomonadota</taxon>
        <taxon>Gammaproteobacteria</taxon>
        <taxon>Moraxellales</taxon>
        <taxon>Moraxellaceae</taxon>
        <taxon>Acinetobacter</taxon>
    </lineage>
</organism>
<dbReference type="InterPro" id="IPR012902">
    <property type="entry name" value="N_methyl_site"/>
</dbReference>
<name>A0A240E7G1_9GAMM</name>